<organism evidence="3 4">
    <name type="scientific">Halomarina ordinaria</name>
    <dbReference type="NCBI Taxonomy" id="3033939"/>
    <lineage>
        <taxon>Archaea</taxon>
        <taxon>Methanobacteriati</taxon>
        <taxon>Methanobacteriota</taxon>
        <taxon>Stenosarchaea group</taxon>
        <taxon>Halobacteria</taxon>
        <taxon>Halobacteriales</taxon>
        <taxon>Natronomonadaceae</taxon>
        <taxon>Halomarina</taxon>
    </lineage>
</organism>
<sequence length="124" mass="13310">MTTEAVEEVEPTGEYERGGVGRARYKRAETVVTAIVADAQRRKRREVATALDELEAHGGLGDGQRDAVERMADAIVGRVLAAPLATVRGTADRTTARTARRLFVPGGTTERRARGRVEPPGGGR</sequence>
<dbReference type="SUPFAM" id="SSF69075">
    <property type="entry name" value="Glutamyl tRNA-reductase dimerization domain"/>
    <property type="match status" value="1"/>
</dbReference>
<dbReference type="RefSeq" id="WP_304449178.1">
    <property type="nucleotide sequence ID" value="NZ_JARRAH010000001.1"/>
</dbReference>
<reference evidence="3 4" key="1">
    <citation type="journal article" date="2019" name="Int. J. Syst. Evol. Microbiol.">
        <title>The Global Catalogue of Microorganisms (GCM) 10K type strain sequencing project: providing services to taxonomists for standard genome sequencing and annotation.</title>
        <authorList>
            <consortium name="The Broad Institute Genomics Platform"/>
            <consortium name="The Broad Institute Genome Sequencing Center for Infectious Disease"/>
            <person name="Wu L."/>
            <person name="Ma J."/>
        </authorList>
    </citation>
    <scope>NUCLEOTIDE SEQUENCE [LARGE SCALE GENOMIC DNA]</scope>
    <source>
        <strain evidence="3 4">PSRA2</strain>
    </source>
</reference>
<evidence type="ECO:0000313" key="3">
    <source>
        <dbReference type="EMBL" id="MFC6837513.1"/>
    </source>
</evidence>
<keyword evidence="4" id="KW-1185">Reference proteome</keyword>
<dbReference type="Pfam" id="PF00745">
    <property type="entry name" value="GlutR_dimer"/>
    <property type="match status" value="1"/>
</dbReference>
<dbReference type="EMBL" id="JBHSXM010000001">
    <property type="protein sequence ID" value="MFC6837513.1"/>
    <property type="molecule type" value="Genomic_DNA"/>
</dbReference>
<evidence type="ECO:0000259" key="2">
    <source>
        <dbReference type="Pfam" id="PF00745"/>
    </source>
</evidence>
<evidence type="ECO:0000313" key="4">
    <source>
        <dbReference type="Proteomes" id="UP001596406"/>
    </source>
</evidence>
<dbReference type="InterPro" id="IPR015896">
    <property type="entry name" value="4pyrrol_synth_GluRdtase_dimer"/>
</dbReference>
<accession>A0ABD5UF33</accession>
<proteinExistence type="predicted"/>
<evidence type="ECO:0000256" key="1">
    <source>
        <dbReference type="SAM" id="MobiDB-lite"/>
    </source>
</evidence>
<name>A0ABD5UF33_9EURY</name>
<dbReference type="Proteomes" id="UP001596406">
    <property type="component" value="Unassembled WGS sequence"/>
</dbReference>
<feature type="region of interest" description="Disordered" evidence="1">
    <location>
        <begin position="104"/>
        <end position="124"/>
    </location>
</feature>
<protein>
    <recommendedName>
        <fullName evidence="2">Tetrapyrrole biosynthesis glutamyl-tRNA reductase dimerisation domain-containing protein</fullName>
    </recommendedName>
</protein>
<dbReference type="AlphaFoldDB" id="A0ABD5UF33"/>
<gene>
    <name evidence="3" type="ORF">ACFQHK_13445</name>
</gene>
<feature type="domain" description="Tetrapyrrole biosynthesis glutamyl-tRNA reductase dimerisation" evidence="2">
    <location>
        <begin position="26"/>
        <end position="103"/>
    </location>
</feature>
<comment type="caution">
    <text evidence="3">The sequence shown here is derived from an EMBL/GenBank/DDBJ whole genome shotgun (WGS) entry which is preliminary data.</text>
</comment>
<dbReference type="InterPro" id="IPR036453">
    <property type="entry name" value="GluRdtase_dimer_dom_sf"/>
</dbReference>